<gene>
    <name evidence="1" type="ORF">ACOLOM_LOCUS13892</name>
</gene>
<feature type="non-terminal residue" evidence="1">
    <location>
        <position position="1"/>
    </location>
</feature>
<dbReference type="EMBL" id="CAJVPT010065982">
    <property type="protein sequence ID" value="CAG8772684.1"/>
    <property type="molecule type" value="Genomic_DNA"/>
</dbReference>
<keyword evidence="2" id="KW-1185">Reference proteome</keyword>
<protein>
    <submittedName>
        <fullName evidence="1">16347_t:CDS:1</fullName>
    </submittedName>
</protein>
<dbReference type="Proteomes" id="UP000789525">
    <property type="component" value="Unassembled WGS sequence"/>
</dbReference>
<name>A0ACA9R1U3_9GLOM</name>
<accession>A0ACA9R1U3</accession>
<evidence type="ECO:0000313" key="1">
    <source>
        <dbReference type="EMBL" id="CAG8772684.1"/>
    </source>
</evidence>
<reference evidence="1" key="1">
    <citation type="submission" date="2021-06" db="EMBL/GenBank/DDBJ databases">
        <authorList>
            <person name="Kallberg Y."/>
            <person name="Tangrot J."/>
            <person name="Rosling A."/>
        </authorList>
    </citation>
    <scope>NUCLEOTIDE SEQUENCE</scope>
    <source>
        <strain evidence="1">CL356</strain>
    </source>
</reference>
<evidence type="ECO:0000313" key="2">
    <source>
        <dbReference type="Proteomes" id="UP000789525"/>
    </source>
</evidence>
<proteinExistence type="predicted"/>
<organism evidence="1 2">
    <name type="scientific">Acaulospora colombiana</name>
    <dbReference type="NCBI Taxonomy" id="27376"/>
    <lineage>
        <taxon>Eukaryota</taxon>
        <taxon>Fungi</taxon>
        <taxon>Fungi incertae sedis</taxon>
        <taxon>Mucoromycota</taxon>
        <taxon>Glomeromycotina</taxon>
        <taxon>Glomeromycetes</taxon>
        <taxon>Diversisporales</taxon>
        <taxon>Acaulosporaceae</taxon>
        <taxon>Acaulospora</taxon>
    </lineage>
</organism>
<sequence>HKESVEMLEGALKTIAVSMANCEFYASIFTEALDRQFTSPGTTLGWEKQLETALPEFYAAVLVFSIKLRGYFMPLHLGRFANPFKPFSESFRLHLTKIENKEKILKQLATMATMESVKVFNRSLLTDIQHKVNVIGEMKELFVQISDEKALKWLNAFFPKPVYDFNKDRRLEGTCEWIFKTEKYRSWIN</sequence>
<feature type="non-terminal residue" evidence="1">
    <location>
        <position position="189"/>
    </location>
</feature>
<comment type="caution">
    <text evidence="1">The sequence shown here is derived from an EMBL/GenBank/DDBJ whole genome shotgun (WGS) entry which is preliminary data.</text>
</comment>